<dbReference type="Pfam" id="PF12306">
    <property type="entry name" value="PixA"/>
    <property type="match status" value="1"/>
</dbReference>
<dbReference type="PATRIC" id="fig|279058.17.peg.2222"/>
<gene>
    <name evidence="1" type="ORF">CAter282_2073</name>
</gene>
<dbReference type="RefSeq" id="WP_061533258.1">
    <property type="nucleotide sequence ID" value="NZ_CP013233.1"/>
</dbReference>
<dbReference type="Gene3D" id="2.60.40.3910">
    <property type="entry name" value="Inclusion body protein"/>
    <property type="match status" value="1"/>
</dbReference>
<accession>A0A127QID5</accession>
<dbReference type="InterPro" id="IPR021087">
    <property type="entry name" value="Uncharacterised_PixA/AidA"/>
</dbReference>
<evidence type="ECO:0000313" key="1">
    <source>
        <dbReference type="EMBL" id="AMP09831.1"/>
    </source>
</evidence>
<dbReference type="InterPro" id="IPR038712">
    <property type="entry name" value="PixA-like_sf"/>
</dbReference>
<reference evidence="1 2" key="1">
    <citation type="submission" date="2015-11" db="EMBL/GenBank/DDBJ databases">
        <title>Exploring the genomic traits of fungus-feeding bacterial genus Collimonas.</title>
        <authorList>
            <person name="Song C."/>
            <person name="Schmidt R."/>
            <person name="de Jager V."/>
            <person name="Krzyzanowska D."/>
            <person name="Jongedijk E."/>
            <person name="Cankar K."/>
            <person name="Beekwilder J."/>
            <person name="van Veen A."/>
            <person name="de Boer W."/>
            <person name="van Veen J.A."/>
            <person name="Garbeva P."/>
        </authorList>
    </citation>
    <scope>NUCLEOTIDE SEQUENCE [LARGE SCALE GENOMIC DNA]</scope>
    <source>
        <strain evidence="1 2">Ter282</strain>
    </source>
</reference>
<organism evidence="1 2">
    <name type="scientific">Collimonas arenae</name>
    <dbReference type="NCBI Taxonomy" id="279058"/>
    <lineage>
        <taxon>Bacteria</taxon>
        <taxon>Pseudomonadati</taxon>
        <taxon>Pseudomonadota</taxon>
        <taxon>Betaproteobacteria</taxon>
        <taxon>Burkholderiales</taxon>
        <taxon>Oxalobacteraceae</taxon>
        <taxon>Collimonas</taxon>
    </lineage>
</organism>
<name>A0A127QID5_9BURK</name>
<dbReference type="OrthoDB" id="8705346at2"/>
<sequence>MPSDLILAASPQQVNVLVVIDTEYVKKNYPNPSKDQNHPTGINHSSQFMICTGSRGIISGQGTADLNFRANVGDTVAFTGVSIYDNADDAVIIYGIQYWKRDNVFNQFVPDLVTRTGAVIPNSDSPNGLPAVQVKTNFSSFDSKVKNAGTEDFYVLFALYTLSDNGENQNLFGYYYWDPTITVA</sequence>
<proteinExistence type="predicted"/>
<protein>
    <submittedName>
        <fullName evidence="1">Inclusion body family protein</fullName>
    </submittedName>
</protein>
<keyword evidence="2" id="KW-1185">Reference proteome</keyword>
<dbReference type="EMBL" id="CP013235">
    <property type="protein sequence ID" value="AMP09831.1"/>
    <property type="molecule type" value="Genomic_DNA"/>
</dbReference>
<dbReference type="AlphaFoldDB" id="A0A127QID5"/>
<evidence type="ECO:0000313" key="2">
    <source>
        <dbReference type="Proteomes" id="UP000071778"/>
    </source>
</evidence>
<dbReference type="Proteomes" id="UP000071778">
    <property type="component" value="Chromosome"/>
</dbReference>